<dbReference type="InterPro" id="IPR031304">
    <property type="entry name" value="SLT_2"/>
</dbReference>
<dbReference type="InterPro" id="IPR011970">
    <property type="entry name" value="MltB_2"/>
</dbReference>
<dbReference type="InterPro" id="IPR036366">
    <property type="entry name" value="PGBDSf"/>
</dbReference>
<evidence type="ECO:0000259" key="1">
    <source>
        <dbReference type="Pfam" id="PF01471"/>
    </source>
</evidence>
<dbReference type="Proteomes" id="UP000048926">
    <property type="component" value="Unassembled WGS sequence"/>
</dbReference>
<protein>
    <submittedName>
        <fullName evidence="3">Membrane-bound lytic murein transglycosylase B</fullName>
        <ecNumber evidence="3">4.2.2.-</ecNumber>
    </submittedName>
</protein>
<proteinExistence type="predicted"/>
<dbReference type="OrthoDB" id="9808544at2"/>
<dbReference type="EMBL" id="CXST01000005">
    <property type="protein sequence ID" value="CTQ47063.1"/>
    <property type="molecule type" value="Genomic_DNA"/>
</dbReference>
<keyword evidence="3" id="KW-0456">Lyase</keyword>
<dbReference type="InterPro" id="IPR043426">
    <property type="entry name" value="MltB-like"/>
</dbReference>
<accession>A0A0M6YC25</accession>
<evidence type="ECO:0000313" key="3">
    <source>
        <dbReference type="EMBL" id="CTQ47063.1"/>
    </source>
</evidence>
<dbReference type="NCBIfam" id="TIGR02283">
    <property type="entry name" value="MltB_2"/>
    <property type="match status" value="1"/>
</dbReference>
<evidence type="ECO:0000313" key="4">
    <source>
        <dbReference type="Proteomes" id="UP000048926"/>
    </source>
</evidence>
<dbReference type="AlphaFoldDB" id="A0A0M6YC25"/>
<dbReference type="CDD" id="cd13399">
    <property type="entry name" value="Slt35-like"/>
    <property type="match status" value="1"/>
</dbReference>
<dbReference type="InterPro" id="IPR036365">
    <property type="entry name" value="PGBD-like_sf"/>
</dbReference>
<sequence length="439" mass="48154">MGRGQKLTDLGIEEALMRNLAQLTANVKTILPFSGRLRTLGRRLLLTAAATGALLAVSVPAQADQGFSQFVSGFWPTAKAAGISSQTYNAVFTGMQPDDDTLRLMSKQSEFVKPIWDYLDSAVSDTRVEKGREMLKEYSQVLAVIENRYGVDREAVLAIWGMETNYGGFMGRHNVIQALATLAYAAPRRKSFWEKELVTALAIVQAGHVRFQDMEGSWAGAMGHTQFMPSSWKAYAADYDGDGRRDIWTSIPDALASTAAYLQKHGWQTGKTWGYEVALPSGFDYHMADGEKTLTLGEWGRYGIRRSNGKDFPRPSDNAILVLPAGASGPAFLMLKNFYVIKRYNNATAYALAVGHLADRIIGGGPIEGDWSREHLPLNRSETAELQALLNQRGFSVGTADGRIGPATRKGIRAYQRSRGMVPDGYASIVLLARLKLDG</sequence>
<gene>
    <name evidence="3" type="primary">mltB_5</name>
    <name evidence="3" type="ORF">LAL4801_05523</name>
</gene>
<feature type="domain" description="Transglycosylase SLT" evidence="2">
    <location>
        <begin position="67"/>
        <end position="359"/>
    </location>
</feature>
<dbReference type="Pfam" id="PF13406">
    <property type="entry name" value="SLT_2"/>
    <property type="match status" value="1"/>
</dbReference>
<dbReference type="PANTHER" id="PTHR30163:SF8">
    <property type="entry name" value="LYTIC MUREIN TRANSGLYCOSYLASE"/>
    <property type="match status" value="1"/>
</dbReference>
<dbReference type="GO" id="GO:0008933">
    <property type="term" value="F:peptidoglycan lytic transglycosylase activity"/>
    <property type="evidence" value="ECO:0007669"/>
    <property type="project" value="TreeGrafter"/>
</dbReference>
<dbReference type="PANTHER" id="PTHR30163">
    <property type="entry name" value="MEMBRANE-BOUND LYTIC MUREIN TRANSGLYCOSYLASE B"/>
    <property type="match status" value="1"/>
</dbReference>
<organism evidence="3 4">
    <name type="scientific">Roseibium aggregatum</name>
    <dbReference type="NCBI Taxonomy" id="187304"/>
    <lineage>
        <taxon>Bacteria</taxon>
        <taxon>Pseudomonadati</taxon>
        <taxon>Pseudomonadota</taxon>
        <taxon>Alphaproteobacteria</taxon>
        <taxon>Hyphomicrobiales</taxon>
        <taxon>Stappiaceae</taxon>
        <taxon>Roseibium</taxon>
    </lineage>
</organism>
<dbReference type="GO" id="GO:0009253">
    <property type="term" value="P:peptidoglycan catabolic process"/>
    <property type="evidence" value="ECO:0007669"/>
    <property type="project" value="TreeGrafter"/>
</dbReference>
<dbReference type="InterPro" id="IPR002477">
    <property type="entry name" value="Peptidoglycan-bd-like"/>
</dbReference>
<dbReference type="STRING" id="187304.B0E33_16010"/>
<keyword evidence="4" id="KW-1185">Reference proteome</keyword>
<dbReference type="InterPro" id="IPR023346">
    <property type="entry name" value="Lysozyme-like_dom_sf"/>
</dbReference>
<dbReference type="Gene3D" id="1.10.101.10">
    <property type="entry name" value="PGBD-like superfamily/PGBD"/>
    <property type="match status" value="1"/>
</dbReference>
<evidence type="ECO:0000259" key="2">
    <source>
        <dbReference type="Pfam" id="PF13406"/>
    </source>
</evidence>
<dbReference type="Gene3D" id="1.10.8.350">
    <property type="entry name" value="Bacterial muramidase"/>
    <property type="match status" value="1"/>
</dbReference>
<feature type="domain" description="Peptidoglycan binding-like" evidence="1">
    <location>
        <begin position="380"/>
        <end position="435"/>
    </location>
</feature>
<dbReference type="EC" id="4.2.2.-" evidence="3"/>
<dbReference type="SUPFAM" id="SSF47090">
    <property type="entry name" value="PGBD-like"/>
    <property type="match status" value="1"/>
</dbReference>
<name>A0A0M6YC25_9HYPH</name>
<dbReference type="SUPFAM" id="SSF53955">
    <property type="entry name" value="Lysozyme-like"/>
    <property type="match status" value="1"/>
</dbReference>
<dbReference type="Gene3D" id="1.10.530.10">
    <property type="match status" value="1"/>
</dbReference>
<reference evidence="4" key="1">
    <citation type="submission" date="2015-07" db="EMBL/GenBank/DDBJ databases">
        <authorList>
            <person name="Rodrigo-Torres Lidia"/>
            <person name="Arahal R.David."/>
        </authorList>
    </citation>
    <scope>NUCLEOTIDE SEQUENCE [LARGE SCALE GENOMIC DNA]</scope>
    <source>
        <strain evidence="4">CECT 4801</strain>
    </source>
</reference>
<dbReference type="FunFam" id="1.10.8.350:FF:000001">
    <property type="entry name" value="Lytic murein transglycosylase B"/>
    <property type="match status" value="1"/>
</dbReference>
<dbReference type="Pfam" id="PF01471">
    <property type="entry name" value="PG_binding_1"/>
    <property type="match status" value="1"/>
</dbReference>